<evidence type="ECO:0008006" key="5">
    <source>
        <dbReference type="Google" id="ProtNLM"/>
    </source>
</evidence>
<dbReference type="InterPro" id="IPR049251">
    <property type="entry name" value="DUF6884"/>
</dbReference>
<dbReference type="EMBL" id="FORI01000007">
    <property type="protein sequence ID" value="SFI86960.1"/>
    <property type="molecule type" value="Genomic_DNA"/>
</dbReference>
<feature type="domain" description="DUF6884" evidence="1">
    <location>
        <begin position="5"/>
        <end position="134"/>
    </location>
</feature>
<evidence type="ECO:0000313" key="3">
    <source>
        <dbReference type="EMBL" id="SFI86960.1"/>
    </source>
</evidence>
<dbReference type="InterPro" id="IPR058782">
    <property type="entry name" value="GIY_YIG_3"/>
</dbReference>
<name>A0A1I3LQY2_9SPIR</name>
<evidence type="ECO:0000313" key="4">
    <source>
        <dbReference type="Proteomes" id="UP000182737"/>
    </source>
</evidence>
<gene>
    <name evidence="3" type="ORF">SAMN04487775_107134</name>
</gene>
<organism evidence="3 4">
    <name type="scientific">Treponema bryantii</name>
    <dbReference type="NCBI Taxonomy" id="163"/>
    <lineage>
        <taxon>Bacteria</taxon>
        <taxon>Pseudomonadati</taxon>
        <taxon>Spirochaetota</taxon>
        <taxon>Spirochaetia</taxon>
        <taxon>Spirochaetales</taxon>
        <taxon>Treponemataceae</taxon>
        <taxon>Treponema</taxon>
    </lineage>
</organism>
<keyword evidence="4" id="KW-1185">Reference proteome</keyword>
<dbReference type="Pfam" id="PF21818">
    <property type="entry name" value="DUF6884"/>
    <property type="match status" value="1"/>
</dbReference>
<dbReference type="Pfam" id="PF26468">
    <property type="entry name" value="GIY_YIG_3"/>
    <property type="match status" value="1"/>
</dbReference>
<dbReference type="AlphaFoldDB" id="A0A1I3LQY2"/>
<dbReference type="Proteomes" id="UP000182737">
    <property type="component" value="Unassembled WGS sequence"/>
</dbReference>
<dbReference type="RefSeq" id="WP_218150250.1">
    <property type="nucleotide sequence ID" value="NZ_FORI01000007.1"/>
</dbReference>
<proteinExistence type="predicted"/>
<feature type="domain" description="GIY-YIG" evidence="2">
    <location>
        <begin position="161"/>
        <end position="329"/>
    </location>
</feature>
<reference evidence="4" key="1">
    <citation type="submission" date="2016-10" db="EMBL/GenBank/DDBJ databases">
        <authorList>
            <person name="Varghese N."/>
            <person name="Submissions S."/>
        </authorList>
    </citation>
    <scope>NUCLEOTIDE SEQUENCE [LARGE SCALE GENOMIC DNA]</scope>
    <source>
        <strain evidence="4">XBD1002</strain>
    </source>
</reference>
<evidence type="ECO:0000259" key="2">
    <source>
        <dbReference type="Pfam" id="PF26468"/>
    </source>
</evidence>
<evidence type="ECO:0000259" key="1">
    <source>
        <dbReference type="Pfam" id="PF21818"/>
    </source>
</evidence>
<protein>
    <recommendedName>
        <fullName evidence="5">GIY-YIG domain-containing protein</fullName>
    </recommendedName>
</protein>
<accession>A0A1I3LQY2</accession>
<sequence length="336" mass="39010">MKTFILISCCKTKLPYSAPAEQLYQSASFIKSLAYAKSLNPNEIFILSALHHLVKLNDILDPYNVCLKDFTATDKKEWASVVKTELSQYADLLNDNFIILAGKDYYSDLIPYLNHYSLPLEHLSMGNRLQWLDEHTITQDSPCMQIHKFFNSLPRYTYTFDKKDIPENGVYVFFEKGEKYQGMDRIVRVGTHTGESQLKSRLQQHLINENKDRSIFRRNIGRAILNKNNDDFLKKWNLDLTTRENKEKYSSQIDFSYQKSIEKLVSKYMQENFSFSVVSINDKAERLAYESYLIHTISADASCRQSDSWLGNSSPVTKIRDSGLWLVNELTLPSKK</sequence>